<sequence length="120" mass="14092">KLGAKIRIELKLDHRPPFMHAATMFINLRSFYSGAIVVSDFRRLQQLLQEVRSSTFVPSPHQRRCHCRPSTPVPSWLVISAVFSNFFKGFFFVKSFFFIRNVLHQSFIRVSSPSYFFDML</sequence>
<name>A0ABU6YKP3_9FABA</name>
<evidence type="ECO:0000313" key="1">
    <source>
        <dbReference type="EMBL" id="MED6210501.1"/>
    </source>
</evidence>
<keyword evidence="2" id="KW-1185">Reference proteome</keyword>
<reference evidence="1 2" key="1">
    <citation type="journal article" date="2023" name="Plants (Basel)">
        <title>Bridging the Gap: Combining Genomics and Transcriptomics Approaches to Understand Stylosanthes scabra, an Orphan Legume from the Brazilian Caatinga.</title>
        <authorList>
            <person name="Ferreira-Neto J.R.C."/>
            <person name="da Silva M.D."/>
            <person name="Binneck E."/>
            <person name="de Melo N.F."/>
            <person name="da Silva R.H."/>
            <person name="de Melo A.L.T.M."/>
            <person name="Pandolfi V."/>
            <person name="Bustamante F.O."/>
            <person name="Brasileiro-Vidal A.C."/>
            <person name="Benko-Iseppon A.M."/>
        </authorList>
    </citation>
    <scope>NUCLEOTIDE SEQUENCE [LARGE SCALE GENOMIC DNA]</scope>
    <source>
        <tissue evidence="1">Leaves</tissue>
    </source>
</reference>
<accession>A0ABU6YKP3</accession>
<dbReference type="Proteomes" id="UP001341840">
    <property type="component" value="Unassembled WGS sequence"/>
</dbReference>
<dbReference type="EMBL" id="JASCZI010242289">
    <property type="protein sequence ID" value="MED6210501.1"/>
    <property type="molecule type" value="Genomic_DNA"/>
</dbReference>
<proteinExistence type="predicted"/>
<evidence type="ECO:0000313" key="2">
    <source>
        <dbReference type="Proteomes" id="UP001341840"/>
    </source>
</evidence>
<organism evidence="1 2">
    <name type="scientific">Stylosanthes scabra</name>
    <dbReference type="NCBI Taxonomy" id="79078"/>
    <lineage>
        <taxon>Eukaryota</taxon>
        <taxon>Viridiplantae</taxon>
        <taxon>Streptophyta</taxon>
        <taxon>Embryophyta</taxon>
        <taxon>Tracheophyta</taxon>
        <taxon>Spermatophyta</taxon>
        <taxon>Magnoliopsida</taxon>
        <taxon>eudicotyledons</taxon>
        <taxon>Gunneridae</taxon>
        <taxon>Pentapetalae</taxon>
        <taxon>rosids</taxon>
        <taxon>fabids</taxon>
        <taxon>Fabales</taxon>
        <taxon>Fabaceae</taxon>
        <taxon>Papilionoideae</taxon>
        <taxon>50 kb inversion clade</taxon>
        <taxon>dalbergioids sensu lato</taxon>
        <taxon>Dalbergieae</taxon>
        <taxon>Pterocarpus clade</taxon>
        <taxon>Stylosanthes</taxon>
    </lineage>
</organism>
<gene>
    <name evidence="1" type="ORF">PIB30_064692</name>
</gene>
<protein>
    <submittedName>
        <fullName evidence="1">Uncharacterized protein</fullName>
    </submittedName>
</protein>
<comment type="caution">
    <text evidence="1">The sequence shown here is derived from an EMBL/GenBank/DDBJ whole genome shotgun (WGS) entry which is preliminary data.</text>
</comment>
<feature type="non-terminal residue" evidence="1">
    <location>
        <position position="1"/>
    </location>
</feature>